<dbReference type="Proteomes" id="UP000688947">
    <property type="component" value="Unassembled WGS sequence"/>
</dbReference>
<accession>A0A8T1TQ20</accession>
<reference evidence="1" key="1">
    <citation type="submission" date="2021-01" db="EMBL/GenBank/DDBJ databases">
        <title>Phytophthora aleatoria, a newly-described species from Pinus radiata is distinct from Phytophthora cactorum isolates based on comparative genomics.</title>
        <authorList>
            <person name="Mcdougal R."/>
            <person name="Panda P."/>
            <person name="Williams N."/>
            <person name="Studholme D.J."/>
        </authorList>
    </citation>
    <scope>NUCLEOTIDE SEQUENCE</scope>
    <source>
        <strain evidence="1">NZFS 3830</strain>
    </source>
</reference>
<evidence type="ECO:0000313" key="1">
    <source>
        <dbReference type="EMBL" id="KAG6943808.1"/>
    </source>
</evidence>
<proteinExistence type="predicted"/>
<dbReference type="EMBL" id="JAENGZ010002409">
    <property type="protein sequence ID" value="KAG6943808.1"/>
    <property type="molecule type" value="Genomic_DNA"/>
</dbReference>
<sequence>MLASLQPVRLPKTRIIRKKKVPLLSSSRSIIALLQRKRSTTCCTVARTMFGQERHGLLPITLEMILFLREMVRTGMHRQSTRRHARRQSAS</sequence>
<gene>
    <name evidence="1" type="ORF">JG687_00018229</name>
</gene>
<comment type="caution">
    <text evidence="1">The sequence shown here is derived from an EMBL/GenBank/DDBJ whole genome shotgun (WGS) entry which is preliminary data.</text>
</comment>
<organism evidence="1 2">
    <name type="scientific">Phytophthora cactorum</name>
    <dbReference type="NCBI Taxonomy" id="29920"/>
    <lineage>
        <taxon>Eukaryota</taxon>
        <taxon>Sar</taxon>
        <taxon>Stramenopiles</taxon>
        <taxon>Oomycota</taxon>
        <taxon>Peronosporomycetes</taxon>
        <taxon>Peronosporales</taxon>
        <taxon>Peronosporaceae</taxon>
        <taxon>Phytophthora</taxon>
    </lineage>
</organism>
<protein>
    <submittedName>
        <fullName evidence="1">Uncharacterized protein</fullName>
    </submittedName>
</protein>
<evidence type="ECO:0000313" key="2">
    <source>
        <dbReference type="Proteomes" id="UP000688947"/>
    </source>
</evidence>
<dbReference type="AlphaFoldDB" id="A0A8T1TQ20"/>
<name>A0A8T1TQ20_9STRA</name>